<feature type="non-terminal residue" evidence="1">
    <location>
        <position position="108"/>
    </location>
</feature>
<accession>A0A5E4DJ85</accession>
<keyword evidence="2" id="KW-1185">Reference proteome</keyword>
<evidence type="ECO:0000313" key="2">
    <source>
        <dbReference type="Proteomes" id="UP000335636"/>
    </source>
</evidence>
<sequence>ACDLPENPLFIACGGQRNHSHVAKVQKIDFHRNVTAPITKDLGRNINYTERGVFFSVDTWTPDSMSFMYQALERNLRTVFMARSQEPLKHISSPLASYFTSVPYARLG</sequence>
<name>A0A5E4DJ85_MARMO</name>
<organism evidence="1 2">
    <name type="scientific">Marmota monax</name>
    <name type="common">Woodchuck</name>
    <dbReference type="NCBI Taxonomy" id="9995"/>
    <lineage>
        <taxon>Eukaryota</taxon>
        <taxon>Metazoa</taxon>
        <taxon>Chordata</taxon>
        <taxon>Craniata</taxon>
        <taxon>Vertebrata</taxon>
        <taxon>Euteleostomi</taxon>
        <taxon>Mammalia</taxon>
        <taxon>Eutheria</taxon>
        <taxon>Euarchontoglires</taxon>
        <taxon>Glires</taxon>
        <taxon>Rodentia</taxon>
        <taxon>Sciuromorpha</taxon>
        <taxon>Sciuridae</taxon>
        <taxon>Xerinae</taxon>
        <taxon>Marmotini</taxon>
        <taxon>Marmota</taxon>
    </lineage>
</organism>
<dbReference type="AlphaFoldDB" id="A0A5E4DJ85"/>
<evidence type="ECO:0000313" key="1">
    <source>
        <dbReference type="EMBL" id="VTJ92141.1"/>
    </source>
</evidence>
<feature type="non-terminal residue" evidence="1">
    <location>
        <position position="1"/>
    </location>
</feature>
<reference evidence="1" key="1">
    <citation type="submission" date="2019-04" db="EMBL/GenBank/DDBJ databases">
        <authorList>
            <person name="Alioto T."/>
            <person name="Alioto T."/>
        </authorList>
    </citation>
    <scope>NUCLEOTIDE SEQUENCE [LARGE SCALE GENOMIC DNA]</scope>
</reference>
<proteinExistence type="predicted"/>
<gene>
    <name evidence="1" type="ORF">MONAX_5E002872</name>
</gene>
<comment type="caution">
    <text evidence="1">The sequence shown here is derived from an EMBL/GenBank/DDBJ whole genome shotgun (WGS) entry which is preliminary data.</text>
</comment>
<dbReference type="Proteomes" id="UP000335636">
    <property type="component" value="Unassembled WGS sequence"/>
</dbReference>
<protein>
    <submittedName>
        <fullName evidence="1">Uncharacterized protein</fullName>
    </submittedName>
</protein>
<dbReference type="EMBL" id="CABDUW010014099">
    <property type="protein sequence ID" value="VTJ92141.1"/>
    <property type="molecule type" value="Genomic_DNA"/>
</dbReference>